<dbReference type="InterPro" id="IPR036179">
    <property type="entry name" value="Ig-like_dom_sf"/>
</dbReference>
<dbReference type="SUPFAM" id="SSF48726">
    <property type="entry name" value="Immunoglobulin"/>
    <property type="match status" value="2"/>
</dbReference>
<accession>A0A8D8SGR4</accession>
<dbReference type="GO" id="GO:0009653">
    <property type="term" value="P:anatomical structure morphogenesis"/>
    <property type="evidence" value="ECO:0007669"/>
    <property type="project" value="UniProtKB-ARBA"/>
</dbReference>
<dbReference type="PROSITE" id="PS50835">
    <property type="entry name" value="IG_LIKE"/>
    <property type="match status" value="2"/>
</dbReference>
<feature type="compositionally biased region" description="Polar residues" evidence="4">
    <location>
        <begin position="1522"/>
        <end position="1569"/>
    </location>
</feature>
<feature type="compositionally biased region" description="Basic and acidic residues" evidence="4">
    <location>
        <begin position="590"/>
        <end position="615"/>
    </location>
</feature>
<dbReference type="InterPro" id="IPR050964">
    <property type="entry name" value="Striated_Muscle_Regulatory"/>
</dbReference>
<feature type="domain" description="Ig-like" evidence="6">
    <location>
        <begin position="139"/>
        <end position="227"/>
    </location>
</feature>
<keyword evidence="2" id="KW-0393">Immunoglobulin domain</keyword>
<keyword evidence="3" id="KW-0175">Coiled coil</keyword>
<dbReference type="PROSITE" id="PS50853">
    <property type="entry name" value="FN3"/>
    <property type="match status" value="2"/>
</dbReference>
<keyword evidence="5" id="KW-0472">Membrane</keyword>
<feature type="compositionally biased region" description="Basic residues" evidence="4">
    <location>
        <begin position="1"/>
        <end position="21"/>
    </location>
</feature>
<keyword evidence="5" id="KW-1133">Transmembrane helix</keyword>
<dbReference type="InterPro" id="IPR013098">
    <property type="entry name" value="Ig_I-set"/>
</dbReference>
<evidence type="ECO:0000259" key="7">
    <source>
        <dbReference type="PROSITE" id="PS50853"/>
    </source>
</evidence>
<feature type="compositionally biased region" description="Polar residues" evidence="4">
    <location>
        <begin position="684"/>
        <end position="713"/>
    </location>
</feature>
<feature type="region of interest" description="Disordered" evidence="4">
    <location>
        <begin position="1522"/>
        <end position="1577"/>
    </location>
</feature>
<dbReference type="InterPro" id="IPR003961">
    <property type="entry name" value="FN3_dom"/>
</dbReference>
<proteinExistence type="predicted"/>
<protein>
    <submittedName>
        <fullName evidence="8">Titin</fullName>
    </submittedName>
</protein>
<dbReference type="InterPro" id="IPR003598">
    <property type="entry name" value="Ig_sub2"/>
</dbReference>
<evidence type="ECO:0000256" key="3">
    <source>
        <dbReference type="SAM" id="Coils"/>
    </source>
</evidence>
<evidence type="ECO:0000313" key="8">
    <source>
        <dbReference type="EMBL" id="CAG6669565.1"/>
    </source>
</evidence>
<dbReference type="InterPro" id="IPR036116">
    <property type="entry name" value="FN3_sf"/>
</dbReference>
<feature type="region of interest" description="Disordered" evidence="4">
    <location>
        <begin position="1"/>
        <end position="48"/>
    </location>
</feature>
<feature type="region of interest" description="Disordered" evidence="4">
    <location>
        <begin position="511"/>
        <end position="546"/>
    </location>
</feature>
<dbReference type="CDD" id="cd00063">
    <property type="entry name" value="FN3"/>
    <property type="match status" value="2"/>
</dbReference>
<dbReference type="SMART" id="SM00409">
    <property type="entry name" value="IG"/>
    <property type="match status" value="2"/>
</dbReference>
<evidence type="ECO:0000256" key="2">
    <source>
        <dbReference type="ARBA" id="ARBA00023319"/>
    </source>
</evidence>
<reference evidence="8" key="1">
    <citation type="submission" date="2021-05" db="EMBL/GenBank/DDBJ databases">
        <authorList>
            <person name="Alioto T."/>
            <person name="Alioto T."/>
            <person name="Gomez Garrido J."/>
        </authorList>
    </citation>
    <scope>NUCLEOTIDE SEQUENCE</scope>
</reference>
<feature type="region of interest" description="Disordered" evidence="4">
    <location>
        <begin position="575"/>
        <end position="732"/>
    </location>
</feature>
<keyword evidence="5" id="KW-0812">Transmembrane</keyword>
<dbReference type="GO" id="GO:0030154">
    <property type="term" value="P:cell differentiation"/>
    <property type="evidence" value="ECO:0007669"/>
    <property type="project" value="UniProtKB-ARBA"/>
</dbReference>
<dbReference type="FunFam" id="2.60.40.10:FF:000612">
    <property type="entry name" value="palladin isoform X1"/>
    <property type="match status" value="1"/>
</dbReference>
<feature type="compositionally biased region" description="Polar residues" evidence="4">
    <location>
        <begin position="1170"/>
        <end position="1180"/>
    </location>
</feature>
<feature type="domain" description="Fibronectin type-III" evidence="7">
    <location>
        <begin position="33"/>
        <end position="134"/>
    </location>
</feature>
<dbReference type="Pfam" id="PF07679">
    <property type="entry name" value="I-set"/>
    <property type="match status" value="2"/>
</dbReference>
<evidence type="ECO:0000259" key="6">
    <source>
        <dbReference type="PROSITE" id="PS50835"/>
    </source>
</evidence>
<dbReference type="SMART" id="SM00060">
    <property type="entry name" value="FN3"/>
    <property type="match status" value="2"/>
</dbReference>
<feature type="region of interest" description="Disordered" evidence="4">
    <location>
        <begin position="1170"/>
        <end position="1189"/>
    </location>
</feature>
<evidence type="ECO:0000256" key="5">
    <source>
        <dbReference type="SAM" id="Phobius"/>
    </source>
</evidence>
<dbReference type="SMART" id="SM00408">
    <property type="entry name" value="IGc2"/>
    <property type="match status" value="2"/>
</dbReference>
<keyword evidence="1" id="KW-0677">Repeat</keyword>
<dbReference type="InterPro" id="IPR013783">
    <property type="entry name" value="Ig-like_fold"/>
</dbReference>
<feature type="region of interest" description="Disordered" evidence="4">
    <location>
        <begin position="1387"/>
        <end position="1411"/>
    </location>
</feature>
<feature type="domain" description="Ig-like" evidence="6">
    <location>
        <begin position="231"/>
        <end position="325"/>
    </location>
</feature>
<dbReference type="InterPro" id="IPR007110">
    <property type="entry name" value="Ig-like_dom"/>
</dbReference>
<organism evidence="8">
    <name type="scientific">Cacopsylla melanoneura</name>
    <dbReference type="NCBI Taxonomy" id="428564"/>
    <lineage>
        <taxon>Eukaryota</taxon>
        <taxon>Metazoa</taxon>
        <taxon>Ecdysozoa</taxon>
        <taxon>Arthropoda</taxon>
        <taxon>Hexapoda</taxon>
        <taxon>Insecta</taxon>
        <taxon>Pterygota</taxon>
        <taxon>Neoptera</taxon>
        <taxon>Paraneoptera</taxon>
        <taxon>Hemiptera</taxon>
        <taxon>Sternorrhyncha</taxon>
        <taxon>Psylloidea</taxon>
        <taxon>Psyllidae</taxon>
        <taxon>Psyllinae</taxon>
        <taxon>Cacopsylla</taxon>
    </lineage>
</organism>
<dbReference type="PANTHER" id="PTHR13817">
    <property type="entry name" value="TITIN"/>
    <property type="match status" value="1"/>
</dbReference>
<feature type="domain" description="Fibronectin type-III" evidence="7">
    <location>
        <begin position="330"/>
        <end position="423"/>
    </location>
</feature>
<dbReference type="SUPFAM" id="SSF49265">
    <property type="entry name" value="Fibronectin type III"/>
    <property type="match status" value="1"/>
</dbReference>
<feature type="coiled-coil region" evidence="3">
    <location>
        <begin position="910"/>
        <end position="937"/>
    </location>
</feature>
<sequence length="1647" mass="188479">MGSSSSHHKKHHQQTRVKKNVHWTPENAEPPASPGKPQLLPDSPHSDRDVFTIRWEPPEYDGGTPVLGYLVEHRRTGSPYWVRASPHMVEDTELMLSGLEPGWRYQFRITAENAVGFSEPGPLSEPLTVTYQRSPAAAPSFIRALHDTTALEDEKVEFTVQVEGIPTPKVSWYKDGFEMFSNRRQRIVTDNDISTLIIHQAALMDEGEIKCTATNRAGHAITKARLRLEAPPTIRLPKQYEDGLLFEMGEIIKLKVSVAGMPPPTARWLHNGEPLTSGGRYEITHSDKYLSLRINDARRGDRGEYQAHGVNSLGEDMASFLVTVTDRPLPPGKAKVVMTLGKSVTLSWSEPEDDGGCKIGNYIVEYFRIGWNMWLKAATCRQLTTTLGDLIEGSEYKFRVKAENPYGVSDPSEESDVVFIPDPKRGLLEPPVKGLSQLEGASGIENEMFQENWYDEKKIRGREMKLPQDTTPVKKKEKIWQGGDDSLSSNSSVFLSDSDLNKIRNTSSLENTPVVPKRKAKLSHKEFDKSGSLVSDCGDEVGGRRRRNTSLERRILDRDNSSLHSLDNARHYEQRMSLEKEKPLYGTDDSLYRMRNESLHRVKKSESPMRQRSETPKSGPGFDKHSSMSPPPRRRRKSKSRSPSEAHRSPSITRRHSNSSLTKEKKSVSKSPLNSPKALRDISKVSQPSTSGIQKYTPKHNNVQTSPPTNKTQHPARIAATSREYDDDTTTDLDEEELEAMAVKTVIQIKIKTDNPPEIKTSEVPQIKTDHVSEKDTAFTEKVRNQENAFKEDNSRLGLHNLSETERKKLSLGTQKSFEDKAERDLSDMLHGSSELMLLLLPNSSRENSEERELRKKEMKINLSIDNIMAPPVSLSAPEINEGSFYIDENYELPIREAFSSTELLHEKKMARLYQSLEEIEAENEEYKKRKLAETSKTLTRKLSLTDKRKILLERRRSSEAEESDSGRRYSGGQFEKMKRNKVVMFSEDEETEGMSDANNALSDDKTEGMRDTNNAVSDDNSRVDKREDKVKADLETHNHSDYDIAETNEQHTSPSHTVTTVSHDYDSDYFPEKTIDESLYGYDSDYLDQHYPPLDDRIEEEEDTISGVVKDDAYYENLGDVLTKKYSLPVNEIQITIDKPDDEPDYVVKGKYEVDNEMLLKRAKLKPQYSSEMSEASNITDDELDEEDEEENFDFDELFEETPDEELEEDQPINFARNRYNNRYLEEDEETQTYHPRTMNMKPMQYEDEPPPIPEHQEPEVPLRTSSIDRNRLSPQSMLKKQPVKPILKNKGKKVGKVLDVEIHIDNNEPSFDSIILNSPKTARKKKKENVNQESSKKSKLSAILKPILKKEIVHVEKVNDNFKQFPVRSPGDVLLIPKSLQKVSDVESDTDTEKTRKKHVRITEPGTPDENELNKIAIINHYSDLVKEYGAKQKKSTPKMILTHDELKAKAIENEPSFDWDKVVEPSETYTAYPEPVSEMKDPFGEQRVEPVQDAFEAQKMREVPTSQRLQARLNNYLNKQGTKETSQPIQNGRSNTSQTKKIETSLQLNERQAHGSQQNENKSQMTPYVPPGHASATQKRIHSYFDYTVDVFVFGIACWIYFFKHPILCVPILLLLICKQFYENRENFLFWKQYYKKYEQTPPE</sequence>
<dbReference type="Pfam" id="PF00041">
    <property type="entry name" value="fn3"/>
    <property type="match status" value="2"/>
</dbReference>
<feature type="transmembrane region" description="Helical" evidence="5">
    <location>
        <begin position="1594"/>
        <end position="1620"/>
    </location>
</feature>
<feature type="region of interest" description="Disordered" evidence="4">
    <location>
        <begin position="988"/>
        <end position="1027"/>
    </location>
</feature>
<dbReference type="Gene3D" id="2.60.40.10">
    <property type="entry name" value="Immunoglobulins"/>
    <property type="match status" value="4"/>
</dbReference>
<dbReference type="FunFam" id="2.60.40.10:FF:001806">
    <property type="entry name" value="Blast:Twitchin"/>
    <property type="match status" value="1"/>
</dbReference>
<name>A0A8D8SGR4_9HEMI</name>
<dbReference type="PANTHER" id="PTHR13817:SF167">
    <property type="entry name" value="MYOMESIN AND MYOSIN BINDING PROTEIN"/>
    <property type="match status" value="1"/>
</dbReference>
<dbReference type="InterPro" id="IPR003599">
    <property type="entry name" value="Ig_sub"/>
</dbReference>
<evidence type="ECO:0000256" key="1">
    <source>
        <dbReference type="ARBA" id="ARBA00022737"/>
    </source>
</evidence>
<dbReference type="PRINTS" id="PR00014">
    <property type="entry name" value="FNTYPEIII"/>
</dbReference>
<feature type="region of interest" description="Disordered" evidence="4">
    <location>
        <begin position="1320"/>
        <end position="1340"/>
    </location>
</feature>
<dbReference type="FunFam" id="2.60.40.10:FF:000031">
    <property type="entry name" value="Myosin-binding protein C, slow type"/>
    <property type="match status" value="1"/>
</dbReference>
<evidence type="ECO:0000256" key="4">
    <source>
        <dbReference type="SAM" id="MobiDB-lite"/>
    </source>
</evidence>
<dbReference type="EMBL" id="HBUF01221371">
    <property type="protein sequence ID" value="CAG6669565.1"/>
    <property type="molecule type" value="Transcribed_RNA"/>
</dbReference>